<reference evidence="2 3" key="1">
    <citation type="submission" date="2019-05" db="EMBL/GenBank/DDBJ databases">
        <title>Another draft genome of Portunus trituberculatus and its Hox gene families provides insights of decapod evolution.</title>
        <authorList>
            <person name="Jeong J.-H."/>
            <person name="Song I."/>
            <person name="Kim S."/>
            <person name="Choi T."/>
            <person name="Kim D."/>
            <person name="Ryu S."/>
            <person name="Kim W."/>
        </authorList>
    </citation>
    <scope>NUCLEOTIDE SEQUENCE [LARGE SCALE GENOMIC DNA]</scope>
    <source>
        <tissue evidence="2">Muscle</tissue>
    </source>
</reference>
<gene>
    <name evidence="2" type="ORF">E2C01_031339</name>
</gene>
<protein>
    <submittedName>
        <fullName evidence="2">Uncharacterized protein</fullName>
    </submittedName>
</protein>
<comment type="caution">
    <text evidence="2">The sequence shown here is derived from an EMBL/GenBank/DDBJ whole genome shotgun (WGS) entry which is preliminary data.</text>
</comment>
<evidence type="ECO:0000256" key="1">
    <source>
        <dbReference type="SAM" id="MobiDB-lite"/>
    </source>
</evidence>
<dbReference type="EMBL" id="VSRR010003903">
    <property type="protein sequence ID" value="MPC37844.1"/>
    <property type="molecule type" value="Genomic_DNA"/>
</dbReference>
<name>A0A5B7EZT7_PORTR</name>
<proteinExistence type="predicted"/>
<feature type="region of interest" description="Disordered" evidence="1">
    <location>
        <begin position="1"/>
        <end position="38"/>
    </location>
</feature>
<evidence type="ECO:0000313" key="3">
    <source>
        <dbReference type="Proteomes" id="UP000324222"/>
    </source>
</evidence>
<dbReference type="AlphaFoldDB" id="A0A5B7EZT7"/>
<organism evidence="2 3">
    <name type="scientific">Portunus trituberculatus</name>
    <name type="common">Swimming crab</name>
    <name type="synonym">Neptunus trituberculatus</name>
    <dbReference type="NCBI Taxonomy" id="210409"/>
    <lineage>
        <taxon>Eukaryota</taxon>
        <taxon>Metazoa</taxon>
        <taxon>Ecdysozoa</taxon>
        <taxon>Arthropoda</taxon>
        <taxon>Crustacea</taxon>
        <taxon>Multicrustacea</taxon>
        <taxon>Malacostraca</taxon>
        <taxon>Eumalacostraca</taxon>
        <taxon>Eucarida</taxon>
        <taxon>Decapoda</taxon>
        <taxon>Pleocyemata</taxon>
        <taxon>Brachyura</taxon>
        <taxon>Eubrachyura</taxon>
        <taxon>Portunoidea</taxon>
        <taxon>Portunidae</taxon>
        <taxon>Portuninae</taxon>
        <taxon>Portunus</taxon>
    </lineage>
</organism>
<keyword evidence="3" id="KW-1185">Reference proteome</keyword>
<dbReference type="Proteomes" id="UP000324222">
    <property type="component" value="Unassembled WGS sequence"/>
</dbReference>
<accession>A0A5B7EZT7</accession>
<feature type="compositionally biased region" description="Acidic residues" evidence="1">
    <location>
        <begin position="28"/>
        <end position="37"/>
    </location>
</feature>
<evidence type="ECO:0000313" key="2">
    <source>
        <dbReference type="EMBL" id="MPC37844.1"/>
    </source>
</evidence>
<feature type="compositionally biased region" description="Basic residues" evidence="1">
    <location>
        <begin position="1"/>
        <end position="10"/>
    </location>
</feature>
<sequence>MTKKGARKQHKEKEQKQSHSALLRAREEEAEEEEQEEGGAALVRCFRKIRLGQLAVALHTKVVGLPRPSALAAVRPHQREQETDAYNVAKSDRHKKLNREI</sequence>